<dbReference type="GO" id="GO:0051301">
    <property type="term" value="P:cell division"/>
    <property type="evidence" value="ECO:0007669"/>
    <property type="project" value="UniProtKB-KW"/>
</dbReference>
<dbReference type="SUPFAM" id="SSF47954">
    <property type="entry name" value="Cyclin-like"/>
    <property type="match status" value="1"/>
</dbReference>
<feature type="domain" description="Cyclin N-terminal" evidence="6">
    <location>
        <begin position="64"/>
        <end position="141"/>
    </location>
</feature>
<name>A0A392PZQ8_9FABA</name>
<reference evidence="7 8" key="1">
    <citation type="journal article" date="2018" name="Front. Plant Sci.">
        <title>Red Clover (Trifolium pratense) and Zigzag Clover (T. medium) - A Picture of Genomic Similarities and Differences.</title>
        <authorList>
            <person name="Dluhosova J."/>
            <person name="Istvanek J."/>
            <person name="Nedelnik J."/>
            <person name="Repkova J."/>
        </authorList>
    </citation>
    <scope>NUCLEOTIDE SEQUENCE [LARGE SCALE GENOMIC DNA]</scope>
    <source>
        <strain evidence="8">cv. 10/8</strain>
        <tissue evidence="7">Leaf</tissue>
    </source>
</reference>
<dbReference type="Proteomes" id="UP000265520">
    <property type="component" value="Unassembled WGS sequence"/>
</dbReference>
<dbReference type="InterPro" id="IPR036915">
    <property type="entry name" value="Cyclin-like_sf"/>
</dbReference>
<comment type="subunit">
    <text evidence="1">Interacts with the CDC2 protein kinase to form a serine/threonine kinase holoenzyme complex also known as maturation promoting factor (MPF). The cyclin subunit imparts substrate specificity to the complex.</text>
</comment>
<feature type="non-terminal residue" evidence="7">
    <location>
        <position position="142"/>
    </location>
</feature>
<feature type="non-terminal residue" evidence="7">
    <location>
        <position position="1"/>
    </location>
</feature>
<evidence type="ECO:0000256" key="3">
    <source>
        <dbReference type="ARBA" id="ARBA00023127"/>
    </source>
</evidence>
<dbReference type="Pfam" id="PF00134">
    <property type="entry name" value="Cyclin_N"/>
    <property type="match status" value="1"/>
</dbReference>
<protein>
    <recommendedName>
        <fullName evidence="5">B-like cyclin</fullName>
    </recommendedName>
</protein>
<evidence type="ECO:0000259" key="6">
    <source>
        <dbReference type="Pfam" id="PF00134"/>
    </source>
</evidence>
<keyword evidence="4" id="KW-0131">Cell cycle</keyword>
<dbReference type="EMBL" id="LXQA010105000">
    <property type="protein sequence ID" value="MCI17334.1"/>
    <property type="molecule type" value="Genomic_DNA"/>
</dbReference>
<evidence type="ECO:0000313" key="7">
    <source>
        <dbReference type="EMBL" id="MCI17334.1"/>
    </source>
</evidence>
<evidence type="ECO:0000256" key="1">
    <source>
        <dbReference type="ARBA" id="ARBA00011177"/>
    </source>
</evidence>
<dbReference type="InterPro" id="IPR048258">
    <property type="entry name" value="Cyclins_cyclin-box"/>
</dbReference>
<proteinExistence type="predicted"/>
<keyword evidence="2" id="KW-0132">Cell division</keyword>
<keyword evidence="8" id="KW-1185">Reference proteome</keyword>
<dbReference type="Gene3D" id="1.10.472.10">
    <property type="entry name" value="Cyclin-like"/>
    <property type="match status" value="1"/>
</dbReference>
<sequence>NSLICTEEDSSVFDDAEYGGGVNSMEEVYEDLWHPRFNDQRNQQQRFGVVPDELPLQSEECLVLMLEKEFQQWPGADYLNRLQSGVLDVAAREEAIDWIQKVQAHFGFGPLCAYISINYMDRFLVAYELPKGRAWTMQLLAI</sequence>
<evidence type="ECO:0000256" key="4">
    <source>
        <dbReference type="ARBA" id="ARBA00023306"/>
    </source>
</evidence>
<accession>A0A392PZQ8</accession>
<dbReference type="InterPro" id="IPR006671">
    <property type="entry name" value="Cyclin_N"/>
</dbReference>
<evidence type="ECO:0000256" key="2">
    <source>
        <dbReference type="ARBA" id="ARBA00022618"/>
    </source>
</evidence>
<dbReference type="AlphaFoldDB" id="A0A392PZQ8"/>
<evidence type="ECO:0000313" key="8">
    <source>
        <dbReference type="Proteomes" id="UP000265520"/>
    </source>
</evidence>
<comment type="caution">
    <text evidence="7">The sequence shown here is derived from an EMBL/GenBank/DDBJ whole genome shotgun (WGS) entry which is preliminary data.</text>
</comment>
<dbReference type="PROSITE" id="PS00292">
    <property type="entry name" value="CYCLINS"/>
    <property type="match status" value="1"/>
</dbReference>
<keyword evidence="3" id="KW-0195">Cyclin</keyword>
<evidence type="ECO:0000256" key="5">
    <source>
        <dbReference type="ARBA" id="ARBA00032263"/>
    </source>
</evidence>
<organism evidence="7 8">
    <name type="scientific">Trifolium medium</name>
    <dbReference type="NCBI Taxonomy" id="97028"/>
    <lineage>
        <taxon>Eukaryota</taxon>
        <taxon>Viridiplantae</taxon>
        <taxon>Streptophyta</taxon>
        <taxon>Embryophyta</taxon>
        <taxon>Tracheophyta</taxon>
        <taxon>Spermatophyta</taxon>
        <taxon>Magnoliopsida</taxon>
        <taxon>eudicotyledons</taxon>
        <taxon>Gunneridae</taxon>
        <taxon>Pentapetalae</taxon>
        <taxon>rosids</taxon>
        <taxon>fabids</taxon>
        <taxon>Fabales</taxon>
        <taxon>Fabaceae</taxon>
        <taxon>Papilionoideae</taxon>
        <taxon>50 kb inversion clade</taxon>
        <taxon>NPAAA clade</taxon>
        <taxon>Hologalegina</taxon>
        <taxon>IRL clade</taxon>
        <taxon>Trifolieae</taxon>
        <taxon>Trifolium</taxon>
    </lineage>
</organism>